<feature type="active site" description="Charge relay system" evidence="5">
    <location>
        <position position="151"/>
    </location>
</feature>
<dbReference type="InterPro" id="IPR036852">
    <property type="entry name" value="Peptidase_S8/S53_dom_sf"/>
</dbReference>
<evidence type="ECO:0000259" key="8">
    <source>
        <dbReference type="Pfam" id="PF00082"/>
    </source>
</evidence>
<comment type="similarity">
    <text evidence="1 5 6">Belongs to the peptidase S8 family.</text>
</comment>
<evidence type="ECO:0000313" key="9">
    <source>
        <dbReference type="EMBL" id="TYL37645.1"/>
    </source>
</evidence>
<dbReference type="InterPro" id="IPR015500">
    <property type="entry name" value="Peptidase_S8_subtilisin-rel"/>
</dbReference>
<name>A0A8J8TR67_9EURY</name>
<dbReference type="EMBL" id="PHNJ01000008">
    <property type="protein sequence ID" value="TYL37645.1"/>
    <property type="molecule type" value="Genomic_DNA"/>
</dbReference>
<gene>
    <name evidence="9" type="ORF">CV102_14980</name>
</gene>
<dbReference type="GO" id="GO:0004252">
    <property type="term" value="F:serine-type endopeptidase activity"/>
    <property type="evidence" value="ECO:0007669"/>
    <property type="project" value="UniProtKB-UniRule"/>
</dbReference>
<dbReference type="InterPro" id="IPR006311">
    <property type="entry name" value="TAT_signal"/>
</dbReference>
<evidence type="ECO:0000256" key="2">
    <source>
        <dbReference type="ARBA" id="ARBA00022670"/>
    </source>
</evidence>
<keyword evidence="10" id="KW-1185">Reference proteome</keyword>
<feature type="region of interest" description="Disordered" evidence="7">
    <location>
        <begin position="489"/>
        <end position="522"/>
    </location>
</feature>
<reference evidence="9" key="1">
    <citation type="submission" date="2017-11" db="EMBL/GenBank/DDBJ databases">
        <authorList>
            <person name="Kajale S.C."/>
            <person name="Sharma A."/>
        </authorList>
    </citation>
    <scope>NUCLEOTIDE SEQUENCE</scope>
    <source>
        <strain evidence="9">LS1_42</strain>
    </source>
</reference>
<dbReference type="Proteomes" id="UP000766904">
    <property type="component" value="Unassembled WGS sequence"/>
</dbReference>
<dbReference type="PANTHER" id="PTHR43806">
    <property type="entry name" value="PEPTIDASE S8"/>
    <property type="match status" value="1"/>
</dbReference>
<sequence length="522" mass="54632">MNDETPSATSRHRRGVLKSIGVAGVATVLPTGSATALDLGTTLDETLDTATDSLQEVLVVLETVDDIALLDTLSLPDGYFGFETLPIAYTRAPGTLLETIADLPEVVSVVPNRELEYYNDDARATTNAQEVQAGEGVDGYTGENVHSVVIDSGVDGLHPDLTDNLVANWRWIGDPLTDDGDTTLWADAGPINTDDNGHGTHCSGTVAGNGTQSEGEFSGMAPDADLTVYSAGLTLLLVKVVAAYDHMISQKRAGETDVQVVSNSYGITDDGDFDPDMPENVATWEALQENILPVFAAGNSGPETNTLNALARAPNVLGVAATHADQSVAAFSSRGRSDDFHGESNYDREKAYENLETYRTDGDVDGPLGLYRNGTGAKGADVLSTMNPAHPLQAVGDDTELFYGSLDGTSMSCPAVAGCATLVIDAYVETHGTVPDSIDVLNTLEATADLDAIDDVDDPDGADEYTAENIGTGYVDALAAVQRAEDGDLAGFGEAEIAPSGGDDEDTGESEDVSPSSPDRDR</sequence>
<dbReference type="InterPro" id="IPR023828">
    <property type="entry name" value="Peptidase_S8_Ser-AS"/>
</dbReference>
<dbReference type="OrthoDB" id="27270at2157"/>
<protein>
    <submittedName>
        <fullName evidence="9">Peptidase S8/S53 subtilisin kexin sedolisin</fullName>
    </submittedName>
</protein>
<dbReference type="InterPro" id="IPR000209">
    <property type="entry name" value="Peptidase_S8/S53_dom"/>
</dbReference>
<organism evidence="9 10">
    <name type="scientific">Natronococcus pandeyae</name>
    <dbReference type="NCBI Taxonomy" id="2055836"/>
    <lineage>
        <taxon>Archaea</taxon>
        <taxon>Methanobacteriati</taxon>
        <taxon>Methanobacteriota</taxon>
        <taxon>Stenosarchaea group</taxon>
        <taxon>Halobacteria</taxon>
        <taxon>Halobacteriales</taxon>
        <taxon>Natrialbaceae</taxon>
        <taxon>Natronococcus</taxon>
    </lineage>
</organism>
<dbReference type="InterPro" id="IPR023827">
    <property type="entry name" value="Peptidase_S8_Asp-AS"/>
</dbReference>
<dbReference type="PROSITE" id="PS00137">
    <property type="entry name" value="SUBTILASE_HIS"/>
    <property type="match status" value="1"/>
</dbReference>
<dbReference type="AlphaFoldDB" id="A0A8J8TR67"/>
<evidence type="ECO:0000256" key="6">
    <source>
        <dbReference type="RuleBase" id="RU003355"/>
    </source>
</evidence>
<keyword evidence="3 5" id="KW-0378">Hydrolase</keyword>
<dbReference type="PRINTS" id="PR00723">
    <property type="entry name" value="SUBTILISIN"/>
</dbReference>
<evidence type="ECO:0000313" key="10">
    <source>
        <dbReference type="Proteomes" id="UP000766904"/>
    </source>
</evidence>
<dbReference type="Gene3D" id="3.40.50.200">
    <property type="entry name" value="Peptidase S8/S53 domain"/>
    <property type="match status" value="1"/>
</dbReference>
<keyword evidence="4 5" id="KW-0720">Serine protease</keyword>
<evidence type="ECO:0000256" key="5">
    <source>
        <dbReference type="PROSITE-ProRule" id="PRU01240"/>
    </source>
</evidence>
<evidence type="ECO:0000256" key="7">
    <source>
        <dbReference type="SAM" id="MobiDB-lite"/>
    </source>
</evidence>
<dbReference type="PROSITE" id="PS51318">
    <property type="entry name" value="TAT"/>
    <property type="match status" value="1"/>
</dbReference>
<dbReference type="PROSITE" id="PS00138">
    <property type="entry name" value="SUBTILASE_SER"/>
    <property type="match status" value="1"/>
</dbReference>
<evidence type="ECO:0000256" key="3">
    <source>
        <dbReference type="ARBA" id="ARBA00022801"/>
    </source>
</evidence>
<accession>A0A8J8TR67</accession>
<feature type="compositionally biased region" description="Acidic residues" evidence="7">
    <location>
        <begin position="502"/>
        <end position="512"/>
    </location>
</feature>
<dbReference type="GO" id="GO:0006508">
    <property type="term" value="P:proteolysis"/>
    <property type="evidence" value="ECO:0007669"/>
    <property type="project" value="UniProtKB-KW"/>
</dbReference>
<dbReference type="PROSITE" id="PS51892">
    <property type="entry name" value="SUBTILASE"/>
    <property type="match status" value="1"/>
</dbReference>
<dbReference type="SUPFAM" id="SSF52743">
    <property type="entry name" value="Subtilisin-like"/>
    <property type="match status" value="1"/>
</dbReference>
<dbReference type="InterPro" id="IPR050131">
    <property type="entry name" value="Peptidase_S8_subtilisin-like"/>
</dbReference>
<evidence type="ECO:0000256" key="1">
    <source>
        <dbReference type="ARBA" id="ARBA00011073"/>
    </source>
</evidence>
<proteinExistence type="inferred from homology"/>
<dbReference type="PROSITE" id="PS00136">
    <property type="entry name" value="SUBTILASE_ASP"/>
    <property type="match status" value="1"/>
</dbReference>
<dbReference type="PANTHER" id="PTHR43806:SF11">
    <property type="entry name" value="CEREVISIN-RELATED"/>
    <property type="match status" value="1"/>
</dbReference>
<feature type="active site" description="Charge relay system" evidence="5">
    <location>
        <position position="410"/>
    </location>
</feature>
<feature type="active site" description="Charge relay system" evidence="5">
    <location>
        <position position="198"/>
    </location>
</feature>
<keyword evidence="2 5" id="KW-0645">Protease</keyword>
<dbReference type="InterPro" id="IPR022398">
    <property type="entry name" value="Peptidase_S8_His-AS"/>
</dbReference>
<evidence type="ECO:0000256" key="4">
    <source>
        <dbReference type="ARBA" id="ARBA00022825"/>
    </source>
</evidence>
<dbReference type="Pfam" id="PF00082">
    <property type="entry name" value="Peptidase_S8"/>
    <property type="match status" value="1"/>
</dbReference>
<feature type="domain" description="Peptidase S8/S53" evidence="8">
    <location>
        <begin position="149"/>
        <end position="432"/>
    </location>
</feature>
<comment type="caution">
    <text evidence="9">The sequence shown here is derived from an EMBL/GenBank/DDBJ whole genome shotgun (WGS) entry which is preliminary data.</text>
</comment>